<evidence type="ECO:0000313" key="2">
    <source>
        <dbReference type="Proteomes" id="UP001154282"/>
    </source>
</evidence>
<proteinExistence type="predicted"/>
<comment type="caution">
    <text evidence="1">The sequence shown here is derived from an EMBL/GenBank/DDBJ whole genome shotgun (WGS) entry which is preliminary data.</text>
</comment>
<organism evidence="1 2">
    <name type="scientific">Linum tenue</name>
    <dbReference type="NCBI Taxonomy" id="586396"/>
    <lineage>
        <taxon>Eukaryota</taxon>
        <taxon>Viridiplantae</taxon>
        <taxon>Streptophyta</taxon>
        <taxon>Embryophyta</taxon>
        <taxon>Tracheophyta</taxon>
        <taxon>Spermatophyta</taxon>
        <taxon>Magnoliopsida</taxon>
        <taxon>eudicotyledons</taxon>
        <taxon>Gunneridae</taxon>
        <taxon>Pentapetalae</taxon>
        <taxon>rosids</taxon>
        <taxon>fabids</taxon>
        <taxon>Malpighiales</taxon>
        <taxon>Linaceae</taxon>
        <taxon>Linum</taxon>
    </lineage>
</organism>
<sequence>MLSNLATSVSFNDSAHLSRSIDRVAKSSLYKEYIDGVISEATLALLPEIIEGRKGEVNKIIRRRRVSSSPPNYDNEWDVLLAAMNDVTVDIDAITRQKEQLKHAVVRQMAADLPYPPPG</sequence>
<keyword evidence="2" id="KW-1185">Reference proteome</keyword>
<reference evidence="1" key="1">
    <citation type="submission" date="2022-08" db="EMBL/GenBank/DDBJ databases">
        <authorList>
            <person name="Gutierrez-Valencia J."/>
        </authorList>
    </citation>
    <scope>NUCLEOTIDE SEQUENCE</scope>
</reference>
<evidence type="ECO:0000313" key="1">
    <source>
        <dbReference type="EMBL" id="CAI0453072.1"/>
    </source>
</evidence>
<dbReference type="EMBL" id="CAMGYJ010000007">
    <property type="protein sequence ID" value="CAI0453072.1"/>
    <property type="molecule type" value="Genomic_DNA"/>
</dbReference>
<dbReference type="AlphaFoldDB" id="A0AAV0N3V6"/>
<protein>
    <submittedName>
        <fullName evidence="1">Uncharacterized protein</fullName>
    </submittedName>
</protein>
<name>A0AAV0N3V6_9ROSI</name>
<dbReference type="Proteomes" id="UP001154282">
    <property type="component" value="Unassembled WGS sequence"/>
</dbReference>
<gene>
    <name evidence="1" type="ORF">LITE_LOCUS31458</name>
</gene>
<accession>A0AAV0N3V6</accession>